<evidence type="ECO:0000313" key="10">
    <source>
        <dbReference type="Proteomes" id="UP000179047"/>
    </source>
</evidence>
<dbReference type="Proteomes" id="UP000179047">
    <property type="component" value="Unassembled WGS sequence"/>
</dbReference>
<dbReference type="Gene3D" id="1.10.8.60">
    <property type="match status" value="1"/>
</dbReference>
<comment type="caution">
    <text evidence="9">The sequence shown here is derived from an EMBL/GenBank/DDBJ whole genome shotgun (WGS) entry which is preliminary data.</text>
</comment>
<dbReference type="SUPFAM" id="SSF48019">
    <property type="entry name" value="post-AAA+ oligomerization domain-like"/>
    <property type="match status" value="1"/>
</dbReference>
<dbReference type="InterPro" id="IPR005790">
    <property type="entry name" value="DNA_polIII_delta"/>
</dbReference>
<dbReference type="InterPro" id="IPR048466">
    <property type="entry name" value="DNA_pol3_delta-like_C"/>
</dbReference>
<dbReference type="PANTHER" id="PTHR34388:SF1">
    <property type="entry name" value="DNA POLYMERASE III SUBUNIT DELTA"/>
    <property type="match status" value="1"/>
</dbReference>
<evidence type="ECO:0000256" key="1">
    <source>
        <dbReference type="ARBA" id="ARBA00012417"/>
    </source>
</evidence>
<keyword evidence="3" id="KW-0548">Nucleotidyltransferase</keyword>
<dbReference type="Gene3D" id="1.20.272.10">
    <property type="match status" value="1"/>
</dbReference>
<keyword evidence="4" id="KW-0235">DNA replication</keyword>
<dbReference type="InterPro" id="IPR027417">
    <property type="entry name" value="P-loop_NTPase"/>
</dbReference>
<dbReference type="EMBL" id="MGKP01000010">
    <property type="protein sequence ID" value="OGN29040.1"/>
    <property type="molecule type" value="Genomic_DNA"/>
</dbReference>
<dbReference type="Pfam" id="PF21694">
    <property type="entry name" value="DNA_pol3_delta_C"/>
    <property type="match status" value="1"/>
</dbReference>
<evidence type="ECO:0000259" key="8">
    <source>
        <dbReference type="Pfam" id="PF21694"/>
    </source>
</evidence>
<dbReference type="STRING" id="1802701.A3A33_00070"/>
<dbReference type="AlphaFoldDB" id="A0A1F8GVM3"/>
<gene>
    <name evidence="9" type="ORF">A3A33_00070</name>
</gene>
<name>A0A1F8GVM3_9BACT</name>
<dbReference type="GO" id="GO:0003887">
    <property type="term" value="F:DNA-directed DNA polymerase activity"/>
    <property type="evidence" value="ECO:0007669"/>
    <property type="project" value="UniProtKB-KW"/>
</dbReference>
<dbReference type="PANTHER" id="PTHR34388">
    <property type="entry name" value="DNA POLYMERASE III SUBUNIT DELTA"/>
    <property type="match status" value="1"/>
</dbReference>
<dbReference type="GO" id="GO:0003677">
    <property type="term" value="F:DNA binding"/>
    <property type="evidence" value="ECO:0007669"/>
    <property type="project" value="InterPro"/>
</dbReference>
<organism evidence="9 10">
    <name type="scientific">Candidatus Yanofskybacteria bacterium RIFCSPLOWO2_01_FULL_49_25</name>
    <dbReference type="NCBI Taxonomy" id="1802701"/>
    <lineage>
        <taxon>Bacteria</taxon>
        <taxon>Candidatus Yanofskyibacteriota</taxon>
    </lineage>
</organism>
<reference evidence="9 10" key="1">
    <citation type="journal article" date="2016" name="Nat. Commun.">
        <title>Thousands of microbial genomes shed light on interconnected biogeochemical processes in an aquifer system.</title>
        <authorList>
            <person name="Anantharaman K."/>
            <person name="Brown C.T."/>
            <person name="Hug L.A."/>
            <person name="Sharon I."/>
            <person name="Castelle C.J."/>
            <person name="Probst A.J."/>
            <person name="Thomas B.C."/>
            <person name="Singh A."/>
            <person name="Wilkins M.J."/>
            <person name="Karaoz U."/>
            <person name="Brodie E.L."/>
            <person name="Williams K.H."/>
            <person name="Hubbard S.S."/>
            <person name="Banfield J.F."/>
        </authorList>
    </citation>
    <scope>NUCLEOTIDE SEQUENCE [LARGE SCALE GENOMIC DNA]</scope>
</reference>
<evidence type="ECO:0000256" key="5">
    <source>
        <dbReference type="ARBA" id="ARBA00022932"/>
    </source>
</evidence>
<evidence type="ECO:0000256" key="4">
    <source>
        <dbReference type="ARBA" id="ARBA00022705"/>
    </source>
</evidence>
<feature type="domain" description="DNA polymerase III delta subunit-like C-terminal" evidence="8">
    <location>
        <begin position="209"/>
        <end position="319"/>
    </location>
</feature>
<evidence type="ECO:0000256" key="6">
    <source>
        <dbReference type="ARBA" id="ARBA00034754"/>
    </source>
</evidence>
<sequence length="329" mass="36785">MILFLYGTEEILLEERLQEELEKFARKHPGVAKEMYDVIDEEQWAGCQQSLKTAGLFSAMQCIVVRHPSERTEELARIFEEFSVADDTERTVILLGEKLEKKLASAKGGSASGGKDPTVIEVASLTGTALEKWVQKRAERIGGRIDMPAIRTLILYTNIPPDQYKKIEKPNLWRLSSEIDKLTAYATSNGQPITEATVKLLVTPPALLNIFTITDALAAKDRSGAVVGLARHLEEGSDPFHLFSMFVFQFRNLLRVKSLSGPKATPATIAAKTKMPPFVARKTFDAARGFEFEELKRLFLNLIRLERNAKSGRADMIDGLYSFVFSLKS</sequence>
<keyword evidence="5" id="KW-0239">DNA-directed DNA polymerase</keyword>
<dbReference type="Gene3D" id="3.40.50.300">
    <property type="entry name" value="P-loop containing nucleotide triphosphate hydrolases"/>
    <property type="match status" value="1"/>
</dbReference>
<evidence type="ECO:0000256" key="2">
    <source>
        <dbReference type="ARBA" id="ARBA00022679"/>
    </source>
</evidence>
<evidence type="ECO:0000313" key="9">
    <source>
        <dbReference type="EMBL" id="OGN29040.1"/>
    </source>
</evidence>
<accession>A0A1F8GVM3</accession>
<dbReference type="NCBIfam" id="TIGR01128">
    <property type="entry name" value="holA"/>
    <property type="match status" value="1"/>
</dbReference>
<evidence type="ECO:0000256" key="3">
    <source>
        <dbReference type="ARBA" id="ARBA00022695"/>
    </source>
</evidence>
<dbReference type="InterPro" id="IPR008921">
    <property type="entry name" value="DNA_pol3_clamp-load_cplx_C"/>
</dbReference>
<dbReference type="GO" id="GO:0006261">
    <property type="term" value="P:DNA-templated DNA replication"/>
    <property type="evidence" value="ECO:0007669"/>
    <property type="project" value="TreeGrafter"/>
</dbReference>
<evidence type="ECO:0000256" key="7">
    <source>
        <dbReference type="ARBA" id="ARBA00049244"/>
    </source>
</evidence>
<protein>
    <recommendedName>
        <fullName evidence="1">DNA-directed DNA polymerase</fullName>
        <ecNumber evidence="1">2.7.7.7</ecNumber>
    </recommendedName>
</protein>
<proteinExistence type="inferred from homology"/>
<comment type="catalytic activity">
    <reaction evidence="7">
        <text>DNA(n) + a 2'-deoxyribonucleoside 5'-triphosphate = DNA(n+1) + diphosphate</text>
        <dbReference type="Rhea" id="RHEA:22508"/>
        <dbReference type="Rhea" id="RHEA-COMP:17339"/>
        <dbReference type="Rhea" id="RHEA-COMP:17340"/>
        <dbReference type="ChEBI" id="CHEBI:33019"/>
        <dbReference type="ChEBI" id="CHEBI:61560"/>
        <dbReference type="ChEBI" id="CHEBI:173112"/>
        <dbReference type="EC" id="2.7.7.7"/>
    </reaction>
</comment>
<dbReference type="EC" id="2.7.7.7" evidence="1"/>
<comment type="similarity">
    <text evidence="6">Belongs to the DNA polymerase HolA subunit family.</text>
</comment>
<keyword evidence="2" id="KW-0808">Transferase</keyword>
<dbReference type="GO" id="GO:0009360">
    <property type="term" value="C:DNA polymerase III complex"/>
    <property type="evidence" value="ECO:0007669"/>
    <property type="project" value="TreeGrafter"/>
</dbReference>